<evidence type="ECO:0000256" key="5">
    <source>
        <dbReference type="PROSITE-ProRule" id="PRU01240"/>
    </source>
</evidence>
<dbReference type="PANTHER" id="PTHR42884:SF14">
    <property type="entry name" value="NEUROENDOCRINE CONVERTASE 1"/>
    <property type="match status" value="1"/>
</dbReference>
<dbReference type="EMBL" id="RBWW01000001">
    <property type="protein sequence ID" value="RKS83337.1"/>
    <property type="molecule type" value="Genomic_DNA"/>
</dbReference>
<name>A0A495R7P5_9EURY</name>
<keyword evidence="1 5" id="KW-0645">Protease</keyword>
<dbReference type="Gene3D" id="3.40.50.200">
    <property type="entry name" value="Peptidase S8/S53 domain"/>
    <property type="match status" value="2"/>
</dbReference>
<dbReference type="AlphaFoldDB" id="A0A495R7P5"/>
<evidence type="ECO:0000313" key="8">
    <source>
        <dbReference type="EMBL" id="RKS83337.1"/>
    </source>
</evidence>
<dbReference type="InterPro" id="IPR036852">
    <property type="entry name" value="Peptidase_S8/S53_dom_sf"/>
</dbReference>
<dbReference type="InterPro" id="IPR023827">
    <property type="entry name" value="Peptidase_S8_Asp-AS"/>
</dbReference>
<keyword evidence="9" id="KW-1185">Reference proteome</keyword>
<keyword evidence="2 5" id="KW-0378">Hydrolase</keyword>
<protein>
    <submittedName>
        <fullName evidence="8">Subtilase family protein</fullName>
    </submittedName>
</protein>
<evidence type="ECO:0000256" key="3">
    <source>
        <dbReference type="ARBA" id="ARBA00022825"/>
    </source>
</evidence>
<organism evidence="8 9">
    <name type="scientific">Haloarcula quadrata</name>
    <dbReference type="NCBI Taxonomy" id="182779"/>
    <lineage>
        <taxon>Archaea</taxon>
        <taxon>Methanobacteriati</taxon>
        <taxon>Methanobacteriota</taxon>
        <taxon>Stenosarchaea group</taxon>
        <taxon>Halobacteria</taxon>
        <taxon>Halobacteriales</taxon>
        <taxon>Haloarculaceae</taxon>
        <taxon>Haloarcula</taxon>
    </lineage>
</organism>
<dbReference type="PROSITE" id="PS00018">
    <property type="entry name" value="EF_HAND_1"/>
    <property type="match status" value="1"/>
</dbReference>
<evidence type="ECO:0000256" key="2">
    <source>
        <dbReference type="ARBA" id="ARBA00022801"/>
    </source>
</evidence>
<keyword evidence="3 5" id="KW-0720">Serine protease</keyword>
<gene>
    <name evidence="8" type="ORF">BDK61_2681</name>
</gene>
<dbReference type="GO" id="GO:0016485">
    <property type="term" value="P:protein processing"/>
    <property type="evidence" value="ECO:0007669"/>
    <property type="project" value="TreeGrafter"/>
</dbReference>
<feature type="active site" description="Charge relay system" evidence="4 5">
    <location>
        <position position="151"/>
    </location>
</feature>
<dbReference type="GO" id="GO:0004252">
    <property type="term" value="F:serine-type endopeptidase activity"/>
    <property type="evidence" value="ECO:0007669"/>
    <property type="project" value="UniProtKB-UniRule"/>
</dbReference>
<dbReference type="Proteomes" id="UP000268233">
    <property type="component" value="Unassembled WGS sequence"/>
</dbReference>
<evidence type="ECO:0000256" key="6">
    <source>
        <dbReference type="SAM" id="MobiDB-lite"/>
    </source>
</evidence>
<evidence type="ECO:0000313" key="9">
    <source>
        <dbReference type="Proteomes" id="UP000268233"/>
    </source>
</evidence>
<feature type="active site" description="Charge relay system" evidence="4 5">
    <location>
        <position position="457"/>
    </location>
</feature>
<sequence length="761" mass="79520">MIKKSAFLGVVVVVAVLLAGAITVSGVSNNKTSVDQAPPIDDSAGATGATTTQTTVPQQHTVVATNASAINRTRLAQYGTVETQADAQIDIRMPQSNVSAVERLPWVREVRPAMQPVPADVPGSSDGESLGVKELHQNGVTGDGVKVGVIDSGFDRDNPAIGNNVVTTRSFRSTAGDPAHGTAVAEVVTQTAPDSDLYLVSADTTTDHQRAIEYLANQDVDIIVYSISWPSVEDDGDHYLSDEIVSARQQGTLFVTSAGNEAEHHWEGDFQDTDQDDIHEWTASGDEVNSLPSPGVTFRGGAINAVLRWEERGDPSEYRLALLNPNTAEYVSIGRSRALSTETSRWTTISATVEPQPLALVVQHTGGPADDEIELVVFKGPRRIERTIPSSSVMAPGDVDAAVTVGAYERGKYVQSSGIASYSGRGPTDDGRRGVDVAGYTNTDLNSGFYDIFGGTSAAAPYVGGVAALVEEQQKGDPSPAEVESTLKSTSDDIGRSGADTVSGTGAVDAIDAVGSATTPTPTVTPTPTPTATVAQSGDRVFQGQESIQFGSQDFDTLTGVSGDAEGQVLSTPIPQDQTTGTYSADGTLNTFSVVVGQPRISDYEILNESGKDIAGSSVADVNAENLEVVVEYNFAKYEGIDLTIENPNGLESQGYVVNSPNPVQASGSGTQTVTFDVNLSDEDAGTYAITAEGTDDFDFGKASVSALVTVRETQQDPVERFDANDDGEIDIGELGTAATEFARGEIDVGALGAVAAAFAS</sequence>
<dbReference type="PROSITE" id="PS51892">
    <property type="entry name" value="SUBTILASE"/>
    <property type="match status" value="1"/>
</dbReference>
<dbReference type="GO" id="GO:0016020">
    <property type="term" value="C:membrane"/>
    <property type="evidence" value="ECO:0007669"/>
    <property type="project" value="TreeGrafter"/>
</dbReference>
<dbReference type="InterPro" id="IPR015500">
    <property type="entry name" value="Peptidase_S8_subtilisin-rel"/>
</dbReference>
<feature type="domain" description="Peptidase S8/S53" evidence="7">
    <location>
        <begin position="391"/>
        <end position="506"/>
    </location>
</feature>
<comment type="similarity">
    <text evidence="5">Belongs to the peptidase S8 family.</text>
</comment>
<dbReference type="Pfam" id="PF00082">
    <property type="entry name" value="Peptidase_S8"/>
    <property type="match status" value="2"/>
</dbReference>
<feature type="domain" description="Peptidase S8/S53" evidence="7">
    <location>
        <begin position="142"/>
        <end position="268"/>
    </location>
</feature>
<evidence type="ECO:0000259" key="7">
    <source>
        <dbReference type="Pfam" id="PF00082"/>
    </source>
</evidence>
<proteinExistence type="inferred from homology"/>
<comment type="caution">
    <text evidence="8">The sequence shown here is derived from an EMBL/GenBank/DDBJ whole genome shotgun (WGS) entry which is preliminary data.</text>
</comment>
<dbReference type="SUPFAM" id="SSF52743">
    <property type="entry name" value="Subtilisin-like"/>
    <property type="match status" value="1"/>
</dbReference>
<accession>A0A495R7P5</accession>
<dbReference type="PROSITE" id="PS00136">
    <property type="entry name" value="SUBTILASE_ASP"/>
    <property type="match status" value="1"/>
</dbReference>
<dbReference type="InterPro" id="IPR000209">
    <property type="entry name" value="Peptidase_S8/S53_dom"/>
</dbReference>
<feature type="active site" description="Charge relay system" evidence="4 5">
    <location>
        <position position="180"/>
    </location>
</feature>
<evidence type="ECO:0000256" key="4">
    <source>
        <dbReference type="PIRSR" id="PIRSR615500-1"/>
    </source>
</evidence>
<evidence type="ECO:0000256" key="1">
    <source>
        <dbReference type="ARBA" id="ARBA00022670"/>
    </source>
</evidence>
<dbReference type="InterPro" id="IPR018247">
    <property type="entry name" value="EF_Hand_1_Ca_BS"/>
</dbReference>
<reference evidence="8 9" key="1">
    <citation type="submission" date="2018-10" db="EMBL/GenBank/DDBJ databases">
        <title>Genomic Encyclopedia of Archaeal and Bacterial Type Strains, Phase II (KMG-II): from individual species to whole genera.</title>
        <authorList>
            <person name="Goeker M."/>
        </authorList>
    </citation>
    <scope>NUCLEOTIDE SEQUENCE [LARGE SCALE GENOMIC DNA]</scope>
    <source>
        <strain evidence="8 9">DSM 11927</strain>
    </source>
</reference>
<dbReference type="PANTHER" id="PTHR42884">
    <property type="entry name" value="PROPROTEIN CONVERTASE SUBTILISIN/KEXIN-RELATED"/>
    <property type="match status" value="1"/>
</dbReference>
<feature type="region of interest" description="Disordered" evidence="6">
    <location>
        <begin position="473"/>
        <end position="502"/>
    </location>
</feature>
<feature type="region of interest" description="Disordered" evidence="6">
    <location>
        <begin position="29"/>
        <end position="54"/>
    </location>
</feature>
<dbReference type="PRINTS" id="PR00723">
    <property type="entry name" value="SUBTILISIN"/>
</dbReference>